<feature type="transmembrane region" description="Helical" evidence="6">
    <location>
        <begin position="144"/>
        <end position="169"/>
    </location>
</feature>
<dbReference type="InterPro" id="IPR052524">
    <property type="entry name" value="MFS_Cyanate_Porter"/>
</dbReference>
<evidence type="ECO:0000256" key="6">
    <source>
        <dbReference type="SAM" id="Phobius"/>
    </source>
</evidence>
<feature type="domain" description="Major facilitator superfamily (MFS) profile" evidence="7">
    <location>
        <begin position="23"/>
        <end position="402"/>
    </location>
</feature>
<dbReference type="GO" id="GO:0005886">
    <property type="term" value="C:plasma membrane"/>
    <property type="evidence" value="ECO:0007669"/>
    <property type="project" value="UniProtKB-SubCell"/>
</dbReference>
<dbReference type="PROSITE" id="PS50850">
    <property type="entry name" value="MFS"/>
    <property type="match status" value="1"/>
</dbReference>
<dbReference type="CDD" id="cd17339">
    <property type="entry name" value="MFS_NIMT_CynX_like"/>
    <property type="match status" value="1"/>
</dbReference>
<evidence type="ECO:0000256" key="2">
    <source>
        <dbReference type="ARBA" id="ARBA00022448"/>
    </source>
</evidence>
<feature type="transmembrane region" description="Helical" evidence="6">
    <location>
        <begin position="354"/>
        <end position="370"/>
    </location>
</feature>
<evidence type="ECO:0000256" key="3">
    <source>
        <dbReference type="ARBA" id="ARBA00022692"/>
    </source>
</evidence>
<reference evidence="8" key="2">
    <citation type="submission" date="2020-09" db="EMBL/GenBank/DDBJ databases">
        <authorList>
            <person name="Sun Q."/>
            <person name="Zhou Y."/>
        </authorList>
    </citation>
    <scope>NUCLEOTIDE SEQUENCE</scope>
    <source>
        <strain evidence="8">CGMCC 1.16134</strain>
    </source>
</reference>
<comment type="caution">
    <text evidence="8">The sequence shown here is derived from an EMBL/GenBank/DDBJ whole genome shotgun (WGS) entry which is preliminary data.</text>
</comment>
<reference evidence="8" key="1">
    <citation type="journal article" date="2014" name="Int. J. Syst. Evol. Microbiol.">
        <title>Complete genome sequence of Corynebacterium casei LMG S-19264T (=DSM 44701T), isolated from a smear-ripened cheese.</title>
        <authorList>
            <consortium name="US DOE Joint Genome Institute (JGI-PGF)"/>
            <person name="Walter F."/>
            <person name="Albersmeier A."/>
            <person name="Kalinowski J."/>
            <person name="Ruckert C."/>
        </authorList>
    </citation>
    <scope>NUCLEOTIDE SEQUENCE</scope>
    <source>
        <strain evidence="8">CGMCC 1.16134</strain>
    </source>
</reference>
<evidence type="ECO:0000256" key="4">
    <source>
        <dbReference type="ARBA" id="ARBA00022989"/>
    </source>
</evidence>
<evidence type="ECO:0000313" key="9">
    <source>
        <dbReference type="Proteomes" id="UP000637643"/>
    </source>
</evidence>
<dbReference type="GO" id="GO:0022857">
    <property type="term" value="F:transmembrane transporter activity"/>
    <property type="evidence" value="ECO:0007669"/>
    <property type="project" value="InterPro"/>
</dbReference>
<feature type="transmembrane region" description="Helical" evidence="6">
    <location>
        <begin position="21"/>
        <end position="40"/>
    </location>
</feature>
<dbReference type="RefSeq" id="WP_189031901.1">
    <property type="nucleotide sequence ID" value="NZ_BMKR01000050.1"/>
</dbReference>
<accession>A0A917FUL7</accession>
<dbReference type="InterPro" id="IPR011701">
    <property type="entry name" value="MFS"/>
</dbReference>
<keyword evidence="2" id="KW-0813">Transport</keyword>
<proteinExistence type="predicted"/>
<feature type="transmembrane region" description="Helical" evidence="6">
    <location>
        <begin position="260"/>
        <end position="281"/>
    </location>
</feature>
<dbReference type="AlphaFoldDB" id="A0A917FUL7"/>
<dbReference type="SUPFAM" id="SSF103473">
    <property type="entry name" value="MFS general substrate transporter"/>
    <property type="match status" value="1"/>
</dbReference>
<comment type="subcellular location">
    <subcellularLocation>
        <location evidence="1">Cell membrane</location>
        <topology evidence="1">Multi-pass membrane protein</topology>
    </subcellularLocation>
</comment>
<dbReference type="PANTHER" id="PTHR23523:SF2">
    <property type="entry name" value="2-NITROIMIDAZOLE TRANSPORTER"/>
    <property type="match status" value="1"/>
</dbReference>
<dbReference type="InterPro" id="IPR036259">
    <property type="entry name" value="MFS_trans_sf"/>
</dbReference>
<dbReference type="EMBL" id="BMKR01000050">
    <property type="protein sequence ID" value="GGG10389.1"/>
    <property type="molecule type" value="Genomic_DNA"/>
</dbReference>
<keyword evidence="9" id="KW-1185">Reference proteome</keyword>
<feature type="transmembrane region" description="Helical" evidence="6">
    <location>
        <begin position="288"/>
        <end position="306"/>
    </location>
</feature>
<dbReference type="InterPro" id="IPR020846">
    <property type="entry name" value="MFS_dom"/>
</dbReference>
<keyword evidence="3 6" id="KW-0812">Transmembrane</keyword>
<dbReference type="Proteomes" id="UP000637643">
    <property type="component" value="Unassembled WGS sequence"/>
</dbReference>
<feature type="transmembrane region" description="Helical" evidence="6">
    <location>
        <begin position="376"/>
        <end position="398"/>
    </location>
</feature>
<evidence type="ECO:0000259" key="7">
    <source>
        <dbReference type="PROSITE" id="PS50850"/>
    </source>
</evidence>
<evidence type="ECO:0000313" key="8">
    <source>
        <dbReference type="EMBL" id="GGG10389.1"/>
    </source>
</evidence>
<evidence type="ECO:0000256" key="1">
    <source>
        <dbReference type="ARBA" id="ARBA00004651"/>
    </source>
</evidence>
<keyword evidence="5 6" id="KW-0472">Membrane</keyword>
<evidence type="ECO:0000256" key="5">
    <source>
        <dbReference type="ARBA" id="ARBA00023136"/>
    </source>
</evidence>
<feature type="transmembrane region" description="Helical" evidence="6">
    <location>
        <begin position="86"/>
        <end position="105"/>
    </location>
</feature>
<name>A0A917FUL7_9BACL</name>
<sequence length="413" mass="43536">MRTSQLEPNIVESRGAGSPSNRWLLVLGIIFVAAALRAPFTSVGPLLETIRDDLGLSNTMAGAITTLPLLAFALVSPFAPKLARRMGLGNVLLLAMLMLAMGILVRSASGTGLLFTGTAILGLSIALCNVLLPGLIKGKFPQQIGLMTGVYTVSMNLCAAIASGISVPLASRSGLGWRGTLALWFIIAALATLFWIPQLRQLGPGSGAKTAYSPGNMWRSGLAWQVTLFMGLQSLIYYVLIAWFSVILSGRGMSSGHSGWILSLMQLAQLPVMFFVPMWAGRMKNQRMLVMIMFVLFMLGIGGIWLGSTAWMAVWAVCIGVAGGFAFGLAMMFFSLRTRTSQEAAELSGMAQSVGYLLAATGPALFGWLHDAAGSWTMPLILLLAASTLLLVVGLGAAGDRLVGSGQSGGGTR</sequence>
<gene>
    <name evidence="8" type="ORF">GCM10010912_63490</name>
</gene>
<feature type="transmembrane region" description="Helical" evidence="6">
    <location>
        <begin position="226"/>
        <end position="248"/>
    </location>
</feature>
<feature type="transmembrane region" description="Helical" evidence="6">
    <location>
        <begin position="175"/>
        <end position="196"/>
    </location>
</feature>
<feature type="transmembrane region" description="Helical" evidence="6">
    <location>
        <begin position="312"/>
        <end position="334"/>
    </location>
</feature>
<dbReference type="Gene3D" id="1.20.1250.20">
    <property type="entry name" value="MFS general substrate transporter like domains"/>
    <property type="match status" value="2"/>
</dbReference>
<feature type="transmembrane region" description="Helical" evidence="6">
    <location>
        <begin position="111"/>
        <end position="132"/>
    </location>
</feature>
<dbReference type="PANTHER" id="PTHR23523">
    <property type="match status" value="1"/>
</dbReference>
<protein>
    <submittedName>
        <fullName evidence="8">MFS transporter</fullName>
    </submittedName>
</protein>
<organism evidence="8 9">
    <name type="scientific">Paenibacillus albidus</name>
    <dbReference type="NCBI Taxonomy" id="2041023"/>
    <lineage>
        <taxon>Bacteria</taxon>
        <taxon>Bacillati</taxon>
        <taxon>Bacillota</taxon>
        <taxon>Bacilli</taxon>
        <taxon>Bacillales</taxon>
        <taxon>Paenibacillaceae</taxon>
        <taxon>Paenibacillus</taxon>
    </lineage>
</organism>
<dbReference type="Pfam" id="PF07690">
    <property type="entry name" value="MFS_1"/>
    <property type="match status" value="1"/>
</dbReference>
<feature type="transmembrane region" description="Helical" evidence="6">
    <location>
        <begin position="60"/>
        <end position="79"/>
    </location>
</feature>
<keyword evidence="4 6" id="KW-1133">Transmembrane helix</keyword>